<feature type="transmembrane region" description="Helical" evidence="9">
    <location>
        <begin position="52"/>
        <end position="78"/>
    </location>
</feature>
<dbReference type="Gene3D" id="3.40.50.300">
    <property type="entry name" value="P-loop containing nucleotide triphosphate hydrolases"/>
    <property type="match status" value="1"/>
</dbReference>
<dbReference type="PANTHER" id="PTHR43394">
    <property type="entry name" value="ATP-DEPENDENT PERMEASE MDL1, MITOCHONDRIAL"/>
    <property type="match status" value="1"/>
</dbReference>
<dbReference type="Pfam" id="PF00005">
    <property type="entry name" value="ABC_tran"/>
    <property type="match status" value="1"/>
</dbReference>
<dbReference type="InterPro" id="IPR011527">
    <property type="entry name" value="ABC1_TM_dom"/>
</dbReference>
<dbReference type="EMBL" id="DXCQ01000056">
    <property type="protein sequence ID" value="HIY97255.1"/>
    <property type="molecule type" value="Genomic_DNA"/>
</dbReference>
<evidence type="ECO:0000313" key="12">
    <source>
        <dbReference type="EMBL" id="HIY97255.1"/>
    </source>
</evidence>
<dbReference type="Gene3D" id="1.20.1560.10">
    <property type="entry name" value="ABC transporter type 1, transmembrane domain"/>
    <property type="match status" value="1"/>
</dbReference>
<evidence type="ECO:0000256" key="3">
    <source>
        <dbReference type="ARBA" id="ARBA00022475"/>
    </source>
</evidence>
<dbReference type="InterPro" id="IPR017871">
    <property type="entry name" value="ABC_transporter-like_CS"/>
</dbReference>
<accession>A0A9D1ZWT4</accession>
<feature type="transmembrane region" description="Helical" evidence="9">
    <location>
        <begin position="121"/>
        <end position="149"/>
    </location>
</feature>
<protein>
    <submittedName>
        <fullName evidence="12">ABC transporter ATP-binding protein/permease</fullName>
    </submittedName>
</protein>
<evidence type="ECO:0000259" key="10">
    <source>
        <dbReference type="PROSITE" id="PS50893"/>
    </source>
</evidence>
<dbReference type="PROSITE" id="PS50893">
    <property type="entry name" value="ABC_TRANSPORTER_2"/>
    <property type="match status" value="1"/>
</dbReference>
<evidence type="ECO:0000256" key="9">
    <source>
        <dbReference type="SAM" id="Phobius"/>
    </source>
</evidence>
<feature type="transmembrane region" description="Helical" evidence="9">
    <location>
        <begin position="155"/>
        <end position="174"/>
    </location>
</feature>
<dbReference type="PROSITE" id="PS00211">
    <property type="entry name" value="ABC_TRANSPORTER_1"/>
    <property type="match status" value="1"/>
</dbReference>
<reference evidence="12" key="2">
    <citation type="submission" date="2021-04" db="EMBL/GenBank/DDBJ databases">
        <authorList>
            <person name="Gilroy R."/>
        </authorList>
    </citation>
    <scope>NUCLEOTIDE SEQUENCE</scope>
    <source>
        <strain evidence="12">1345</strain>
    </source>
</reference>
<dbReference type="AlphaFoldDB" id="A0A9D1ZWT4"/>
<evidence type="ECO:0000256" key="7">
    <source>
        <dbReference type="ARBA" id="ARBA00022989"/>
    </source>
</evidence>
<comment type="subcellular location">
    <subcellularLocation>
        <location evidence="1">Cell membrane</location>
        <topology evidence="1">Multi-pass membrane protein</topology>
    </subcellularLocation>
</comment>
<dbReference type="PANTHER" id="PTHR43394:SF1">
    <property type="entry name" value="ATP-BINDING CASSETTE SUB-FAMILY B MEMBER 10, MITOCHONDRIAL"/>
    <property type="match status" value="1"/>
</dbReference>
<dbReference type="FunFam" id="3.40.50.300:FF:000854">
    <property type="entry name" value="Multidrug ABC transporter ATP-binding protein"/>
    <property type="match status" value="1"/>
</dbReference>
<feature type="transmembrane region" description="Helical" evidence="9">
    <location>
        <begin position="235"/>
        <end position="256"/>
    </location>
</feature>
<keyword evidence="3" id="KW-1003">Cell membrane</keyword>
<feature type="transmembrane region" description="Helical" evidence="9">
    <location>
        <begin position="12"/>
        <end position="32"/>
    </location>
</feature>
<evidence type="ECO:0000256" key="5">
    <source>
        <dbReference type="ARBA" id="ARBA00022741"/>
    </source>
</evidence>
<evidence type="ECO:0000256" key="4">
    <source>
        <dbReference type="ARBA" id="ARBA00022692"/>
    </source>
</evidence>
<keyword evidence="7 9" id="KW-1133">Transmembrane helix</keyword>
<feature type="transmembrane region" description="Helical" evidence="9">
    <location>
        <begin position="276"/>
        <end position="296"/>
    </location>
</feature>
<keyword evidence="6 12" id="KW-0067">ATP-binding</keyword>
<dbReference type="Proteomes" id="UP000886750">
    <property type="component" value="Unassembled WGS sequence"/>
</dbReference>
<dbReference type="SUPFAM" id="SSF52540">
    <property type="entry name" value="P-loop containing nucleoside triphosphate hydrolases"/>
    <property type="match status" value="1"/>
</dbReference>
<name>A0A9D1ZWT4_9FIRM</name>
<comment type="caution">
    <text evidence="12">The sequence shown here is derived from an EMBL/GenBank/DDBJ whole genome shotgun (WGS) entry which is preliminary data.</text>
</comment>
<sequence length="576" mass="63096">MKLLLHFMKPYWKLSVITIIVVLLDSVAAMFIPTITARIVTIGTSGGTLDEMITMGIIMLVVAALSGFGALLGSWLCAKLSAKIGRDIRNAVYDKSLELSAADFEKFGTGSMITRTSNDIAIIQAAVVFCIQMIIPVPVMCILGIVLSFDIDRNMGFLILGVTLLVILAAIIIIKKASSIFARQQKLLDRMNVVLRENITGVRVIRAFNKEKHEEGRMKKSFLDYAQSAINVNRLFAILDSWVLLAINLGIILITWLGGNTVGTGAMEIADISQLVQFSVLILSYIMMAQIVIMMLPRARVCLHRINEVMQTTPEIQDGSGNAVFESSKKPAASEVMRFEHVGFRFADADEETLRDISFSCRKGETTAIIGGTGSGKSTIAKLMLRFHDVTSGAVYLQGSDIRNLTQNDLRSHISYVPQKAWLFSGTIRSNLLYGNENATEEELQKALRIAQSDFVNGLSAGMDSPVAQGGTNFSGGQKQRLSIARALVKKADLYIFDDSFSALDFKTDAALRRALAYETQYSAVLIIAQRISTILHADQIIVLDNGKIAGIGKHDELMESCAVYRDIAQSQMKGA</sequence>
<organism evidence="12 13">
    <name type="scientific">Candidatus Borkfalkia excrementigallinarum</name>
    <dbReference type="NCBI Taxonomy" id="2838506"/>
    <lineage>
        <taxon>Bacteria</taxon>
        <taxon>Bacillati</taxon>
        <taxon>Bacillota</taxon>
        <taxon>Clostridia</taxon>
        <taxon>Christensenellales</taxon>
        <taxon>Christensenellaceae</taxon>
        <taxon>Candidatus Borkfalkia</taxon>
    </lineage>
</organism>
<keyword evidence="5" id="KW-0547">Nucleotide-binding</keyword>
<dbReference type="PROSITE" id="PS50929">
    <property type="entry name" value="ABC_TM1F"/>
    <property type="match status" value="1"/>
</dbReference>
<dbReference type="SUPFAM" id="SSF90123">
    <property type="entry name" value="ABC transporter transmembrane region"/>
    <property type="match status" value="1"/>
</dbReference>
<reference evidence="12" key="1">
    <citation type="journal article" date="2021" name="PeerJ">
        <title>Extensive microbial diversity within the chicken gut microbiome revealed by metagenomics and culture.</title>
        <authorList>
            <person name="Gilroy R."/>
            <person name="Ravi A."/>
            <person name="Getino M."/>
            <person name="Pursley I."/>
            <person name="Horton D.L."/>
            <person name="Alikhan N.F."/>
            <person name="Baker D."/>
            <person name="Gharbi K."/>
            <person name="Hall N."/>
            <person name="Watson M."/>
            <person name="Adriaenssens E.M."/>
            <person name="Foster-Nyarko E."/>
            <person name="Jarju S."/>
            <person name="Secka A."/>
            <person name="Antonio M."/>
            <person name="Oren A."/>
            <person name="Chaudhuri R.R."/>
            <person name="La Ragione R."/>
            <person name="Hildebrand F."/>
            <person name="Pallen M.J."/>
        </authorList>
    </citation>
    <scope>NUCLEOTIDE SEQUENCE</scope>
    <source>
        <strain evidence="12">1345</strain>
    </source>
</reference>
<dbReference type="GO" id="GO:0005524">
    <property type="term" value="F:ATP binding"/>
    <property type="evidence" value="ECO:0007669"/>
    <property type="project" value="UniProtKB-KW"/>
</dbReference>
<dbReference type="GO" id="GO:0015421">
    <property type="term" value="F:ABC-type oligopeptide transporter activity"/>
    <property type="evidence" value="ECO:0007669"/>
    <property type="project" value="TreeGrafter"/>
</dbReference>
<keyword evidence="4 9" id="KW-0812">Transmembrane</keyword>
<dbReference type="InterPro" id="IPR027417">
    <property type="entry name" value="P-loop_NTPase"/>
</dbReference>
<evidence type="ECO:0000256" key="1">
    <source>
        <dbReference type="ARBA" id="ARBA00004651"/>
    </source>
</evidence>
<dbReference type="GO" id="GO:0005886">
    <property type="term" value="C:plasma membrane"/>
    <property type="evidence" value="ECO:0007669"/>
    <property type="project" value="UniProtKB-SubCell"/>
</dbReference>
<dbReference type="InterPro" id="IPR003593">
    <property type="entry name" value="AAA+_ATPase"/>
</dbReference>
<evidence type="ECO:0000313" key="13">
    <source>
        <dbReference type="Proteomes" id="UP000886750"/>
    </source>
</evidence>
<dbReference type="Pfam" id="PF00664">
    <property type="entry name" value="ABC_membrane"/>
    <property type="match status" value="1"/>
</dbReference>
<gene>
    <name evidence="12" type="ORF">H9729_06155</name>
</gene>
<proteinExistence type="predicted"/>
<dbReference type="SMART" id="SM00382">
    <property type="entry name" value="AAA"/>
    <property type="match status" value="1"/>
</dbReference>
<dbReference type="InterPro" id="IPR036640">
    <property type="entry name" value="ABC1_TM_sf"/>
</dbReference>
<dbReference type="CDD" id="cd18548">
    <property type="entry name" value="ABC_6TM_Tm287_like"/>
    <property type="match status" value="1"/>
</dbReference>
<keyword evidence="8 9" id="KW-0472">Membrane</keyword>
<dbReference type="InterPro" id="IPR039421">
    <property type="entry name" value="Type_1_exporter"/>
</dbReference>
<feature type="domain" description="ABC transmembrane type-1" evidence="11">
    <location>
        <begin position="16"/>
        <end position="298"/>
    </location>
</feature>
<feature type="domain" description="ABC transporter" evidence="10">
    <location>
        <begin position="337"/>
        <end position="571"/>
    </location>
</feature>
<dbReference type="InterPro" id="IPR003439">
    <property type="entry name" value="ABC_transporter-like_ATP-bd"/>
</dbReference>
<evidence type="ECO:0000256" key="6">
    <source>
        <dbReference type="ARBA" id="ARBA00022840"/>
    </source>
</evidence>
<evidence type="ECO:0000256" key="2">
    <source>
        <dbReference type="ARBA" id="ARBA00022448"/>
    </source>
</evidence>
<evidence type="ECO:0000259" key="11">
    <source>
        <dbReference type="PROSITE" id="PS50929"/>
    </source>
</evidence>
<keyword evidence="2" id="KW-0813">Transport</keyword>
<dbReference type="GO" id="GO:0016887">
    <property type="term" value="F:ATP hydrolysis activity"/>
    <property type="evidence" value="ECO:0007669"/>
    <property type="project" value="InterPro"/>
</dbReference>
<evidence type="ECO:0000256" key="8">
    <source>
        <dbReference type="ARBA" id="ARBA00023136"/>
    </source>
</evidence>